<evidence type="ECO:0000256" key="2">
    <source>
        <dbReference type="ARBA" id="ARBA00022832"/>
    </source>
</evidence>
<dbReference type="GO" id="GO:0005783">
    <property type="term" value="C:endoplasmic reticulum"/>
    <property type="evidence" value="ECO:0007669"/>
    <property type="project" value="TreeGrafter"/>
</dbReference>
<evidence type="ECO:0000256" key="3">
    <source>
        <dbReference type="ARBA" id="ARBA00023098"/>
    </source>
</evidence>
<dbReference type="GO" id="GO:0016020">
    <property type="term" value="C:membrane"/>
    <property type="evidence" value="ECO:0007669"/>
    <property type="project" value="TreeGrafter"/>
</dbReference>
<evidence type="ECO:0000313" key="5">
    <source>
        <dbReference type="EMBL" id="CAB4874117.1"/>
    </source>
</evidence>
<dbReference type="EMBL" id="CAFBLQ010000088">
    <property type="protein sequence ID" value="CAB4874117.1"/>
    <property type="molecule type" value="Genomic_DNA"/>
</dbReference>
<dbReference type="PROSITE" id="PS00455">
    <property type="entry name" value="AMP_BINDING"/>
    <property type="match status" value="1"/>
</dbReference>
<organism evidence="5">
    <name type="scientific">freshwater metagenome</name>
    <dbReference type="NCBI Taxonomy" id="449393"/>
    <lineage>
        <taxon>unclassified sequences</taxon>
        <taxon>metagenomes</taxon>
        <taxon>ecological metagenomes</taxon>
    </lineage>
</organism>
<dbReference type="GO" id="GO:0004467">
    <property type="term" value="F:long-chain fatty acid-CoA ligase activity"/>
    <property type="evidence" value="ECO:0007669"/>
    <property type="project" value="TreeGrafter"/>
</dbReference>
<feature type="domain" description="AMP-dependent synthetase/ligase" evidence="4">
    <location>
        <begin position="22"/>
        <end position="432"/>
    </location>
</feature>
<keyword evidence="3" id="KW-0443">Lipid metabolism</keyword>
<evidence type="ECO:0000259" key="4">
    <source>
        <dbReference type="Pfam" id="PF00501"/>
    </source>
</evidence>
<dbReference type="PANTHER" id="PTHR43272">
    <property type="entry name" value="LONG-CHAIN-FATTY-ACID--COA LIGASE"/>
    <property type="match status" value="1"/>
</dbReference>
<keyword evidence="2" id="KW-0276">Fatty acid metabolism</keyword>
<dbReference type="CDD" id="cd05907">
    <property type="entry name" value="VL_LC_FACS_like"/>
    <property type="match status" value="1"/>
</dbReference>
<dbReference type="Pfam" id="PF23562">
    <property type="entry name" value="AMP-binding_C_3"/>
    <property type="match status" value="1"/>
</dbReference>
<name>A0A6J7DU06_9ZZZZ</name>
<reference evidence="5" key="1">
    <citation type="submission" date="2020-05" db="EMBL/GenBank/DDBJ databases">
        <authorList>
            <person name="Chiriac C."/>
            <person name="Salcher M."/>
            <person name="Ghai R."/>
            <person name="Kavagutti S V."/>
        </authorList>
    </citation>
    <scope>NUCLEOTIDE SEQUENCE</scope>
</reference>
<dbReference type="Gene3D" id="3.40.50.12780">
    <property type="entry name" value="N-terminal domain of ligase-like"/>
    <property type="match status" value="1"/>
</dbReference>
<gene>
    <name evidence="5" type="ORF">UFOPK3423_00906</name>
</gene>
<sequence>MEAGSAPTTGSQTIADLMVLAAASYGDAPLVRRKSGEDWVDVSFREAGGIVSEIARGLIGLGLEAGERVSLLADTRPEWTYCSLAISGAGGVVVPIYPTNSPSECQWVAGDSESAGIVVENAAQLAKIEQVRASLPSLRFIVVIEGEASGEGVVLLEDLRAQGRERDEREYQERHESVSGDDPYTFIYTSGTTGPPKGCVLLHRNYRAVIDMVGARRMLNGDGEMVYLFLPLAHAFALLIQLTSVDTGTTIAYYGGDTKQVIGEVMAVKPTYLPSVPRIFEKLYTLAQGQIPPPVLAAISELGGRIHDLQTAGEPVPDDLMERWNTPIEGDEQGRSLAAIAHFVQSLFGGRLEQAVTGAAPIAPEILRFFWGAGIPVMEGYGMTETATVATTSMPEFHKFGTVGRPLPGVEVKTAEDGEILIKGANIFSGYHNNADASFGVVVDGWLHTGDLGSVDEDGFVSITGRKKDIIITAGGKNLTPANLENDLKQTRYISQAVMHGDRRPYPVLLITLDEEEIVPWATNVADPPIEDTSLASLSTNPQVIAMVQAEIDNANTHYAQVEQAKRFFILDHDLSQETGELTPTLKVKRNIVNEKYAQLFNALYED</sequence>
<dbReference type="InterPro" id="IPR020845">
    <property type="entry name" value="AMP-binding_CS"/>
</dbReference>
<accession>A0A6J7DU06</accession>
<dbReference type="InterPro" id="IPR042099">
    <property type="entry name" value="ANL_N_sf"/>
</dbReference>
<dbReference type="Pfam" id="PF00501">
    <property type="entry name" value="AMP-binding"/>
    <property type="match status" value="1"/>
</dbReference>
<dbReference type="SUPFAM" id="SSF56801">
    <property type="entry name" value="Acetyl-CoA synthetase-like"/>
    <property type="match status" value="1"/>
</dbReference>
<dbReference type="PANTHER" id="PTHR43272:SF32">
    <property type="entry name" value="AMP-DEPENDENT SYNTHETASE_LIGASE DOMAIN-CONTAINING PROTEIN"/>
    <property type="match status" value="1"/>
</dbReference>
<keyword evidence="1" id="KW-0436">Ligase</keyword>
<evidence type="ECO:0000256" key="1">
    <source>
        <dbReference type="ARBA" id="ARBA00022598"/>
    </source>
</evidence>
<proteinExistence type="predicted"/>
<protein>
    <submittedName>
        <fullName evidence="5">Unannotated protein</fullName>
    </submittedName>
</protein>
<dbReference type="InterPro" id="IPR000873">
    <property type="entry name" value="AMP-dep_synth/lig_dom"/>
</dbReference>
<dbReference type="AlphaFoldDB" id="A0A6J7DU06"/>